<evidence type="ECO:0000259" key="1">
    <source>
        <dbReference type="SMART" id="SM01321"/>
    </source>
</evidence>
<sequence length="224" mass="26874">MPGRLEKFVNNRIYHIFNKTINKRLIFDSDNYCSKFLDIARYYQSSQALVSYSNIKNYDLDFQKKLFRRIVIKKYFNVEIFTFSLMPTHYHFLIRQKKDNGIPIFIADTLNSFTRYFNIKNEGLGPIFLPRFKSKRITTDEQAKHVSRYIHLNPLTAGIVNSIDELIEYRWSSLPEYLTGKKGICNTKFILNLFDDNKQRYRKFLEDNINYQKTLDMIKHAKNF</sequence>
<dbReference type="SMART" id="SM01321">
    <property type="entry name" value="Y1_Tnp"/>
    <property type="match status" value="1"/>
</dbReference>
<comment type="caution">
    <text evidence="2">The sequence shown here is derived from an EMBL/GenBank/DDBJ whole genome shotgun (WGS) entry which is preliminary data.</text>
</comment>
<dbReference type="GO" id="GO:0003677">
    <property type="term" value="F:DNA binding"/>
    <property type="evidence" value="ECO:0007669"/>
    <property type="project" value="InterPro"/>
</dbReference>
<dbReference type="AlphaFoldDB" id="A0A1F7GD45"/>
<dbReference type="InterPro" id="IPR002686">
    <property type="entry name" value="Transposase_17"/>
</dbReference>
<dbReference type="SUPFAM" id="SSF143422">
    <property type="entry name" value="Transposase IS200-like"/>
    <property type="match status" value="1"/>
</dbReference>
<evidence type="ECO:0000313" key="2">
    <source>
        <dbReference type="EMBL" id="OGK16803.1"/>
    </source>
</evidence>
<evidence type="ECO:0000313" key="3">
    <source>
        <dbReference type="Proteomes" id="UP000177208"/>
    </source>
</evidence>
<dbReference type="GO" id="GO:0004803">
    <property type="term" value="F:transposase activity"/>
    <property type="evidence" value="ECO:0007669"/>
    <property type="project" value="InterPro"/>
</dbReference>
<gene>
    <name evidence="2" type="ORF">A2774_05335</name>
</gene>
<dbReference type="GO" id="GO:0006313">
    <property type="term" value="P:DNA transposition"/>
    <property type="evidence" value="ECO:0007669"/>
    <property type="project" value="InterPro"/>
</dbReference>
<dbReference type="Gene3D" id="3.30.70.1290">
    <property type="entry name" value="Transposase IS200-like"/>
    <property type="match status" value="1"/>
</dbReference>
<name>A0A1F7GD45_9BACT</name>
<dbReference type="PANTHER" id="PTHR34322">
    <property type="entry name" value="TRANSPOSASE, Y1_TNP DOMAIN-CONTAINING"/>
    <property type="match status" value="1"/>
</dbReference>
<dbReference type="InterPro" id="IPR036515">
    <property type="entry name" value="Transposase_17_sf"/>
</dbReference>
<organism evidence="2 3">
    <name type="scientific">Candidatus Roizmanbacteria bacterium RIFCSPHIGHO2_01_FULL_39_12c</name>
    <dbReference type="NCBI Taxonomy" id="1802031"/>
    <lineage>
        <taxon>Bacteria</taxon>
        <taxon>Candidatus Roizmaniibacteriota</taxon>
    </lineage>
</organism>
<protein>
    <recommendedName>
        <fullName evidence="1">Transposase IS200-like domain-containing protein</fullName>
    </recommendedName>
</protein>
<dbReference type="Proteomes" id="UP000177208">
    <property type="component" value="Unassembled WGS sequence"/>
</dbReference>
<reference evidence="2 3" key="1">
    <citation type="journal article" date="2016" name="Nat. Commun.">
        <title>Thousands of microbial genomes shed light on interconnected biogeochemical processes in an aquifer system.</title>
        <authorList>
            <person name="Anantharaman K."/>
            <person name="Brown C.T."/>
            <person name="Hug L.A."/>
            <person name="Sharon I."/>
            <person name="Castelle C.J."/>
            <person name="Probst A.J."/>
            <person name="Thomas B.C."/>
            <person name="Singh A."/>
            <person name="Wilkins M.J."/>
            <person name="Karaoz U."/>
            <person name="Brodie E.L."/>
            <person name="Williams K.H."/>
            <person name="Hubbard S.S."/>
            <person name="Banfield J.F."/>
        </authorList>
    </citation>
    <scope>NUCLEOTIDE SEQUENCE [LARGE SCALE GENOMIC DNA]</scope>
</reference>
<dbReference type="PANTHER" id="PTHR34322:SF2">
    <property type="entry name" value="TRANSPOSASE IS200-LIKE DOMAIN-CONTAINING PROTEIN"/>
    <property type="match status" value="1"/>
</dbReference>
<dbReference type="EMBL" id="MFZG01000017">
    <property type="protein sequence ID" value="OGK16803.1"/>
    <property type="molecule type" value="Genomic_DNA"/>
</dbReference>
<feature type="domain" description="Transposase IS200-like" evidence="1">
    <location>
        <begin position="9"/>
        <end position="153"/>
    </location>
</feature>
<proteinExistence type="predicted"/>
<accession>A0A1F7GD45</accession>